<keyword evidence="3" id="KW-1185">Reference proteome</keyword>
<dbReference type="InterPro" id="IPR014922">
    <property type="entry name" value="YdhG-like"/>
</dbReference>
<evidence type="ECO:0000313" key="3">
    <source>
        <dbReference type="Proteomes" id="UP000184532"/>
    </source>
</evidence>
<sequence length="142" mass="16335">MASVKVTTHPDFEARMDSYPEGIQEKMQELRALVLETAKESSEIERLGEALKWGEPSFLTPQGSTLRMDWKEKRPDQYALYFQCTSKLVHTFRLVFGNDLTYEGNRALIFRMDAPLPKEQIKSCVKATLTYHNVKHLPTLGL</sequence>
<evidence type="ECO:0000259" key="1">
    <source>
        <dbReference type="Pfam" id="PF08818"/>
    </source>
</evidence>
<reference evidence="3" key="1">
    <citation type="submission" date="2016-11" db="EMBL/GenBank/DDBJ databases">
        <authorList>
            <person name="Varghese N."/>
            <person name="Submissions S."/>
        </authorList>
    </citation>
    <scope>NUCLEOTIDE SEQUENCE [LARGE SCALE GENOMIC DNA]</scope>
    <source>
        <strain evidence="3">DSM 22638</strain>
    </source>
</reference>
<name>A0A1M5IU35_9FLAO</name>
<feature type="domain" description="YdhG-like" evidence="1">
    <location>
        <begin position="24"/>
        <end position="128"/>
    </location>
</feature>
<accession>A0A1M5IU35</accession>
<dbReference type="RefSeq" id="WP_073176763.1">
    <property type="nucleotide sequence ID" value="NZ_FQWL01000001.1"/>
</dbReference>
<organism evidence="2 3">
    <name type="scientific">Flagellimonas flava</name>
    <dbReference type="NCBI Taxonomy" id="570519"/>
    <lineage>
        <taxon>Bacteria</taxon>
        <taxon>Pseudomonadati</taxon>
        <taxon>Bacteroidota</taxon>
        <taxon>Flavobacteriia</taxon>
        <taxon>Flavobacteriales</taxon>
        <taxon>Flavobacteriaceae</taxon>
        <taxon>Flagellimonas</taxon>
    </lineage>
</organism>
<dbReference type="Proteomes" id="UP000184532">
    <property type="component" value="Unassembled WGS sequence"/>
</dbReference>
<gene>
    <name evidence="2" type="ORF">SAMN04488116_0930</name>
</gene>
<dbReference type="SUPFAM" id="SSF159888">
    <property type="entry name" value="YdhG-like"/>
    <property type="match status" value="1"/>
</dbReference>
<dbReference type="EMBL" id="FQWL01000001">
    <property type="protein sequence ID" value="SHG31852.1"/>
    <property type="molecule type" value="Genomic_DNA"/>
</dbReference>
<dbReference type="STRING" id="570519.SAMN04488116_0930"/>
<proteinExistence type="predicted"/>
<protein>
    <recommendedName>
        <fullName evidence="1">YdhG-like domain-containing protein</fullName>
    </recommendedName>
</protein>
<dbReference type="Pfam" id="PF08818">
    <property type="entry name" value="DUF1801"/>
    <property type="match status" value="1"/>
</dbReference>
<evidence type="ECO:0000313" key="2">
    <source>
        <dbReference type="EMBL" id="SHG31852.1"/>
    </source>
</evidence>
<dbReference type="AlphaFoldDB" id="A0A1M5IU35"/>
<dbReference type="OrthoDB" id="328972at2"/>